<evidence type="ECO:0000313" key="1">
    <source>
        <dbReference type="EMBL" id="PSN62903.1"/>
    </source>
</evidence>
<organism evidence="1 2">
    <name type="scientific">Corynespora cassiicola Philippines</name>
    <dbReference type="NCBI Taxonomy" id="1448308"/>
    <lineage>
        <taxon>Eukaryota</taxon>
        <taxon>Fungi</taxon>
        <taxon>Dikarya</taxon>
        <taxon>Ascomycota</taxon>
        <taxon>Pezizomycotina</taxon>
        <taxon>Dothideomycetes</taxon>
        <taxon>Pleosporomycetidae</taxon>
        <taxon>Pleosporales</taxon>
        <taxon>Corynesporascaceae</taxon>
        <taxon>Corynespora</taxon>
    </lineage>
</organism>
<accession>A0A2T2NBV1</accession>
<reference evidence="1 2" key="1">
    <citation type="journal article" date="2018" name="Front. Microbiol.">
        <title>Genome-Wide Analysis of Corynespora cassiicola Leaf Fall Disease Putative Effectors.</title>
        <authorList>
            <person name="Lopez D."/>
            <person name="Ribeiro S."/>
            <person name="Label P."/>
            <person name="Fumanal B."/>
            <person name="Venisse J.S."/>
            <person name="Kohler A."/>
            <person name="de Oliveira R.R."/>
            <person name="Labutti K."/>
            <person name="Lipzen A."/>
            <person name="Lail K."/>
            <person name="Bauer D."/>
            <person name="Ohm R.A."/>
            <person name="Barry K.W."/>
            <person name="Spatafora J."/>
            <person name="Grigoriev I.V."/>
            <person name="Martin F.M."/>
            <person name="Pujade-Renaud V."/>
        </authorList>
    </citation>
    <scope>NUCLEOTIDE SEQUENCE [LARGE SCALE GENOMIC DNA]</scope>
    <source>
        <strain evidence="1 2">Philippines</strain>
    </source>
</reference>
<keyword evidence="2" id="KW-1185">Reference proteome</keyword>
<name>A0A2T2NBV1_CORCC</name>
<proteinExistence type="predicted"/>
<sequence length="86" mass="9374">MCFRAWHIRSAKGKVVGAFPSRGISSTAWVLPHRLFVGLRCAVRIRNTVALPLALVSVPCPAIATHWDAMPFSDENLEGRVAGVHP</sequence>
<dbReference type="AlphaFoldDB" id="A0A2T2NBV1"/>
<gene>
    <name evidence="1" type="ORF">BS50DRAFT_132422</name>
</gene>
<dbReference type="Proteomes" id="UP000240883">
    <property type="component" value="Unassembled WGS sequence"/>
</dbReference>
<dbReference type="EMBL" id="KZ678141">
    <property type="protein sequence ID" value="PSN62903.1"/>
    <property type="molecule type" value="Genomic_DNA"/>
</dbReference>
<evidence type="ECO:0000313" key="2">
    <source>
        <dbReference type="Proteomes" id="UP000240883"/>
    </source>
</evidence>
<protein>
    <submittedName>
        <fullName evidence="1">Uncharacterized protein</fullName>
    </submittedName>
</protein>